<feature type="compositionally biased region" description="Polar residues" evidence="1">
    <location>
        <begin position="197"/>
        <end position="210"/>
    </location>
</feature>
<feature type="compositionally biased region" description="Low complexity" evidence="1">
    <location>
        <begin position="177"/>
        <end position="191"/>
    </location>
</feature>
<feature type="compositionally biased region" description="Polar residues" evidence="1">
    <location>
        <begin position="430"/>
        <end position="463"/>
    </location>
</feature>
<feature type="compositionally biased region" description="Basic and acidic residues" evidence="1">
    <location>
        <begin position="468"/>
        <end position="477"/>
    </location>
</feature>
<feature type="region of interest" description="Disordered" evidence="1">
    <location>
        <begin position="538"/>
        <end position="559"/>
    </location>
</feature>
<feature type="region of interest" description="Disordered" evidence="1">
    <location>
        <begin position="396"/>
        <end position="492"/>
    </location>
</feature>
<keyword evidence="3" id="KW-1185">Reference proteome</keyword>
<feature type="region of interest" description="Disordered" evidence="1">
    <location>
        <begin position="177"/>
        <end position="210"/>
    </location>
</feature>
<organism evidence="2 3">
    <name type="scientific">Nadsonia fulvescens var. elongata DSM 6958</name>
    <dbReference type="NCBI Taxonomy" id="857566"/>
    <lineage>
        <taxon>Eukaryota</taxon>
        <taxon>Fungi</taxon>
        <taxon>Dikarya</taxon>
        <taxon>Ascomycota</taxon>
        <taxon>Saccharomycotina</taxon>
        <taxon>Dipodascomycetes</taxon>
        <taxon>Dipodascales</taxon>
        <taxon>Dipodascales incertae sedis</taxon>
        <taxon>Nadsonia</taxon>
    </lineage>
</organism>
<evidence type="ECO:0000313" key="2">
    <source>
        <dbReference type="EMBL" id="ODQ65521.1"/>
    </source>
</evidence>
<feature type="compositionally biased region" description="Polar residues" evidence="1">
    <location>
        <begin position="413"/>
        <end position="423"/>
    </location>
</feature>
<feature type="compositionally biased region" description="Polar residues" evidence="1">
    <location>
        <begin position="240"/>
        <end position="250"/>
    </location>
</feature>
<accession>A0A1E3PJC5</accession>
<name>A0A1E3PJC5_9ASCO</name>
<sequence length="559" mass="62992">MSYSHSHSTSISSIPVSIGSNSSLLSRYRQRFHSSLQPSTKLQAPTIPLTALLCTKTTNMPTLYMNTLAPVQYDLLLQQHARMDHQRDYKLIAKLQAACIRIPTTMDLAVTADSILTFDGQNHQKSVSVNGGNWKLAIHEFSNDAVSVMDEFLLCEESKKASYRYALVLYRYPKKTAPTTSTTPASQTTKSFPTIIPDTSRSNSLNITTSASVLRRPNRMSRFLRRNSHDESRIPRPVLSLNSQNPGQDNEASDDGTQEQFFVLGFPTLAERKCWIDKLLPILSLDHVTNTDSELDKRLKLWQSKYEEKVVEWVAQTEVYRHDNIMELDTAPELENDYHTGQQRQEDNLKKDNLEEDNSERNNLEQDYYDTSSSLTSIQEQDLEAEMKRMSRFSHLLQSPTRTGRHLHISKTHPYTNNSSQGQESDRVRQSQSKSHAYQRSIESNLTTGTYLTAETGQTSLTASPEKGAARRRDPSKLHGKSNAIDSDSDDGDIYPLTSLTGMTPLKSLPSVQSIVEPKSRQVKTMVEIVYSGKLPGWNSLSKPRQGPPSLALPLLPIK</sequence>
<proteinExistence type="predicted"/>
<protein>
    <submittedName>
        <fullName evidence="2">Uncharacterized protein</fullName>
    </submittedName>
</protein>
<feature type="region of interest" description="Disordered" evidence="1">
    <location>
        <begin position="333"/>
        <end position="376"/>
    </location>
</feature>
<dbReference type="EMBL" id="KV454409">
    <property type="protein sequence ID" value="ODQ65521.1"/>
    <property type="molecule type" value="Genomic_DNA"/>
</dbReference>
<evidence type="ECO:0000313" key="3">
    <source>
        <dbReference type="Proteomes" id="UP000095009"/>
    </source>
</evidence>
<gene>
    <name evidence="2" type="ORF">NADFUDRAFT_82570</name>
</gene>
<reference evidence="2 3" key="1">
    <citation type="journal article" date="2016" name="Proc. Natl. Acad. Sci. U.S.A.">
        <title>Comparative genomics of biotechnologically important yeasts.</title>
        <authorList>
            <person name="Riley R."/>
            <person name="Haridas S."/>
            <person name="Wolfe K.H."/>
            <person name="Lopes M.R."/>
            <person name="Hittinger C.T."/>
            <person name="Goeker M."/>
            <person name="Salamov A.A."/>
            <person name="Wisecaver J.H."/>
            <person name="Long T.M."/>
            <person name="Calvey C.H."/>
            <person name="Aerts A.L."/>
            <person name="Barry K.W."/>
            <person name="Choi C."/>
            <person name="Clum A."/>
            <person name="Coughlan A.Y."/>
            <person name="Deshpande S."/>
            <person name="Douglass A.P."/>
            <person name="Hanson S.J."/>
            <person name="Klenk H.-P."/>
            <person name="LaButti K.M."/>
            <person name="Lapidus A."/>
            <person name="Lindquist E.A."/>
            <person name="Lipzen A.M."/>
            <person name="Meier-Kolthoff J.P."/>
            <person name="Ohm R.A."/>
            <person name="Otillar R.P."/>
            <person name="Pangilinan J.L."/>
            <person name="Peng Y."/>
            <person name="Rokas A."/>
            <person name="Rosa C.A."/>
            <person name="Scheuner C."/>
            <person name="Sibirny A.A."/>
            <person name="Slot J.C."/>
            <person name="Stielow J.B."/>
            <person name="Sun H."/>
            <person name="Kurtzman C.P."/>
            <person name="Blackwell M."/>
            <person name="Grigoriev I.V."/>
            <person name="Jeffries T.W."/>
        </authorList>
    </citation>
    <scope>NUCLEOTIDE SEQUENCE [LARGE SCALE GENOMIC DNA]</scope>
    <source>
        <strain evidence="2 3">DSM 6958</strain>
    </source>
</reference>
<feature type="compositionally biased region" description="Basic and acidic residues" evidence="1">
    <location>
        <begin position="344"/>
        <end position="364"/>
    </location>
</feature>
<evidence type="ECO:0000256" key="1">
    <source>
        <dbReference type="SAM" id="MobiDB-lite"/>
    </source>
</evidence>
<dbReference type="AlphaFoldDB" id="A0A1E3PJC5"/>
<dbReference type="Proteomes" id="UP000095009">
    <property type="component" value="Unassembled WGS sequence"/>
</dbReference>
<feature type="region of interest" description="Disordered" evidence="1">
    <location>
        <begin position="225"/>
        <end position="255"/>
    </location>
</feature>